<feature type="domain" description="Putative restriction endonuclease" evidence="1">
    <location>
        <begin position="16"/>
        <end position="183"/>
    </location>
</feature>
<reference evidence="2" key="1">
    <citation type="submission" date="2021-04" db="EMBL/GenBank/DDBJ databases">
        <title>Genome sequence of Woronichinia naegeliana from Washington state freshwater lake bloom.</title>
        <authorList>
            <person name="Dreher T.W."/>
        </authorList>
    </citation>
    <scope>NUCLEOTIDE SEQUENCE</scope>
    <source>
        <strain evidence="2">WA131</strain>
    </source>
</reference>
<dbReference type="KEGG" id="wna:KA717_11265"/>
<dbReference type="InterPro" id="IPR008538">
    <property type="entry name" value="Uma2"/>
</dbReference>
<dbReference type="SUPFAM" id="SSF52980">
    <property type="entry name" value="Restriction endonuclease-like"/>
    <property type="match status" value="1"/>
</dbReference>
<organism evidence="2">
    <name type="scientific">Woronichinia naegeliana WA131</name>
    <dbReference type="NCBI Taxonomy" id="2824559"/>
    <lineage>
        <taxon>Bacteria</taxon>
        <taxon>Bacillati</taxon>
        <taxon>Cyanobacteriota</taxon>
        <taxon>Cyanophyceae</taxon>
        <taxon>Synechococcales</taxon>
        <taxon>Coelosphaeriaceae</taxon>
        <taxon>Woronichinia</taxon>
    </lineage>
</organism>
<dbReference type="PANTHER" id="PTHR34107:SF4">
    <property type="entry name" value="SLL1222 PROTEIN"/>
    <property type="match status" value="1"/>
</dbReference>
<dbReference type="AlphaFoldDB" id="A0A977L094"/>
<dbReference type="EMBL" id="CP073041">
    <property type="protein sequence ID" value="UXE63181.1"/>
    <property type="molecule type" value="Genomic_DNA"/>
</dbReference>
<dbReference type="Gene3D" id="3.90.1570.10">
    <property type="entry name" value="tt1808, chain A"/>
    <property type="match status" value="1"/>
</dbReference>
<dbReference type="GO" id="GO:0004519">
    <property type="term" value="F:endonuclease activity"/>
    <property type="evidence" value="ECO:0007669"/>
    <property type="project" value="UniProtKB-KW"/>
</dbReference>
<name>A0A977L094_9CYAN</name>
<gene>
    <name evidence="2" type="ORF">KA717_11265</name>
</gene>
<keyword evidence="2" id="KW-0378">Hydrolase</keyword>
<accession>A0A977L094</accession>
<evidence type="ECO:0000259" key="1">
    <source>
        <dbReference type="Pfam" id="PF05685"/>
    </source>
</evidence>
<dbReference type="Proteomes" id="UP001065613">
    <property type="component" value="Chromosome"/>
</dbReference>
<dbReference type="PANTHER" id="PTHR34107">
    <property type="entry name" value="SLL0198 PROTEIN-RELATED"/>
    <property type="match status" value="1"/>
</dbReference>
<sequence length="194" mass="22222">MVQAPAKLTWTIYDVEVLPENPAIQYELIAGDLLVTRTPHYRHQHICSRVAAALEMWSEKTGLGLTIINPGLIYSDIDSVIPDVVWVSHGRLAQIEDQSGHLTGSPELVIEVLSSGKDNERRDKETKLKLYSIQGVQEYWIIDRFKKQMEIYRREQNQLTLTATLMDQDEIYSTLLPEFTCRVSFLLGDKTGRF</sequence>
<keyword evidence="2" id="KW-0255">Endonuclease</keyword>
<proteinExistence type="predicted"/>
<evidence type="ECO:0000313" key="2">
    <source>
        <dbReference type="EMBL" id="UXE63181.1"/>
    </source>
</evidence>
<dbReference type="InterPro" id="IPR011335">
    <property type="entry name" value="Restrct_endonuc-II-like"/>
</dbReference>
<protein>
    <submittedName>
        <fullName evidence="2">Uma2 family endonuclease</fullName>
    </submittedName>
</protein>
<keyword evidence="2" id="KW-0540">Nuclease</keyword>
<dbReference type="Pfam" id="PF05685">
    <property type="entry name" value="Uma2"/>
    <property type="match status" value="1"/>
</dbReference>
<dbReference type="InterPro" id="IPR012296">
    <property type="entry name" value="Nuclease_put_TT1808"/>
</dbReference>
<dbReference type="CDD" id="cd06260">
    <property type="entry name" value="DUF820-like"/>
    <property type="match status" value="1"/>
</dbReference>